<evidence type="ECO:0000313" key="3">
    <source>
        <dbReference type="Proteomes" id="UP001185012"/>
    </source>
</evidence>
<protein>
    <submittedName>
        <fullName evidence="2">Uncharacterized protein</fullName>
    </submittedName>
</protein>
<dbReference type="Proteomes" id="UP001185012">
    <property type="component" value="Unassembled WGS sequence"/>
</dbReference>
<dbReference type="RefSeq" id="WP_309867692.1">
    <property type="nucleotide sequence ID" value="NZ_JAVDQG010000007.1"/>
</dbReference>
<dbReference type="EMBL" id="JAVDQG010000007">
    <property type="protein sequence ID" value="MDR6227003.1"/>
    <property type="molecule type" value="Genomic_DNA"/>
</dbReference>
<name>A0ABU1IQJ9_9BACL</name>
<organism evidence="2 3">
    <name type="scientific">Desmospora profundinema</name>
    <dbReference type="NCBI Taxonomy" id="1571184"/>
    <lineage>
        <taxon>Bacteria</taxon>
        <taxon>Bacillati</taxon>
        <taxon>Bacillota</taxon>
        <taxon>Bacilli</taxon>
        <taxon>Bacillales</taxon>
        <taxon>Thermoactinomycetaceae</taxon>
        <taxon>Desmospora</taxon>
    </lineage>
</organism>
<comment type="caution">
    <text evidence="2">The sequence shown here is derived from an EMBL/GenBank/DDBJ whole genome shotgun (WGS) entry which is preliminary data.</text>
</comment>
<reference evidence="2 3" key="1">
    <citation type="submission" date="2023-07" db="EMBL/GenBank/DDBJ databases">
        <title>Genomic Encyclopedia of Type Strains, Phase IV (KMG-IV): sequencing the most valuable type-strain genomes for metagenomic binning, comparative biology and taxonomic classification.</title>
        <authorList>
            <person name="Goeker M."/>
        </authorList>
    </citation>
    <scope>NUCLEOTIDE SEQUENCE [LARGE SCALE GENOMIC DNA]</scope>
    <source>
        <strain evidence="2 3">DSM 45903</strain>
    </source>
</reference>
<proteinExistence type="predicted"/>
<gene>
    <name evidence="2" type="ORF">JOE21_003015</name>
</gene>
<feature type="compositionally biased region" description="Basic and acidic residues" evidence="1">
    <location>
        <begin position="64"/>
        <end position="78"/>
    </location>
</feature>
<keyword evidence="3" id="KW-1185">Reference proteome</keyword>
<feature type="region of interest" description="Disordered" evidence="1">
    <location>
        <begin position="44"/>
        <end position="78"/>
    </location>
</feature>
<accession>A0ABU1IQJ9</accession>
<evidence type="ECO:0000256" key="1">
    <source>
        <dbReference type="SAM" id="MobiDB-lite"/>
    </source>
</evidence>
<sequence>MFHNPYFLECHQRERERAMESFHRQPRHIRPSLYHRIRKGLARLLRRPPAPSPTVHTDGVFSYDEGRRTKDPAAPREQ</sequence>
<evidence type="ECO:0000313" key="2">
    <source>
        <dbReference type="EMBL" id="MDR6227003.1"/>
    </source>
</evidence>